<dbReference type="GO" id="GO:0008531">
    <property type="term" value="F:riboflavin kinase activity"/>
    <property type="evidence" value="ECO:0007669"/>
    <property type="project" value="UniProtKB-EC"/>
</dbReference>
<dbReference type="InterPro" id="IPR015865">
    <property type="entry name" value="Riboflavin_kinase_bac/euk"/>
</dbReference>
<evidence type="ECO:0000256" key="1">
    <source>
        <dbReference type="ARBA" id="ARBA00012105"/>
    </source>
</evidence>
<evidence type="ECO:0000259" key="8">
    <source>
        <dbReference type="SMART" id="SM00904"/>
    </source>
</evidence>
<dbReference type="EC" id="2.7.1.26" evidence="1"/>
<dbReference type="Proteomes" id="UP000018877">
    <property type="component" value="Unassembled WGS sequence"/>
</dbReference>
<gene>
    <name evidence="9" type="ORF">BAVI_23629</name>
</gene>
<name>A0AB94IGJ3_9BACI</name>
<evidence type="ECO:0000256" key="3">
    <source>
        <dbReference type="ARBA" id="ARBA00022643"/>
    </source>
</evidence>
<evidence type="ECO:0000256" key="6">
    <source>
        <dbReference type="ARBA" id="ARBA00022840"/>
    </source>
</evidence>
<dbReference type="InterPro" id="IPR023465">
    <property type="entry name" value="Riboflavin_kinase_dom_sf"/>
</dbReference>
<sequence length="241" mass="28169">MHNFSIVEKSDSIPKTRISGKVIHGNQIGRTIGFPTANLLLHEEVFLPKGVYGVHVTYQNQLYYGLMNVGVRPTVNKEEIIIHYEVHIFDFDQMIYDEELDVEVCHFVREEQLFSSMKHLVLQIRKDVETVQRVFHLEQPAILKREFKPSSEEYIHLTDLAFIQLCEGKHGINRGVYNTIDNWIYNQGIKNILERRRLLLAFLESIRDHENSRKKFGPGGLRPKLEEFFFGKVEEKTASNL</sequence>
<accession>A0AB94IGJ3</accession>
<dbReference type="Gene3D" id="2.40.30.30">
    <property type="entry name" value="Riboflavin kinase-like"/>
    <property type="match status" value="1"/>
</dbReference>
<keyword evidence="10" id="KW-1185">Reference proteome</keyword>
<evidence type="ECO:0000256" key="7">
    <source>
        <dbReference type="ARBA" id="ARBA00047880"/>
    </source>
</evidence>
<keyword evidence="3" id="KW-0288">FMN</keyword>
<dbReference type="EMBL" id="ALAN01000158">
    <property type="protein sequence ID" value="ETI66231.1"/>
    <property type="molecule type" value="Genomic_DNA"/>
</dbReference>
<dbReference type="PANTHER" id="PTHR22749:SF6">
    <property type="entry name" value="RIBOFLAVIN KINASE"/>
    <property type="match status" value="1"/>
</dbReference>
<evidence type="ECO:0000256" key="4">
    <source>
        <dbReference type="ARBA" id="ARBA00022679"/>
    </source>
</evidence>
<evidence type="ECO:0000313" key="10">
    <source>
        <dbReference type="Proteomes" id="UP000018877"/>
    </source>
</evidence>
<dbReference type="GO" id="GO:0009398">
    <property type="term" value="P:FMN biosynthetic process"/>
    <property type="evidence" value="ECO:0007669"/>
    <property type="project" value="TreeGrafter"/>
</dbReference>
<keyword evidence="4" id="KW-0808">Transferase</keyword>
<evidence type="ECO:0000256" key="2">
    <source>
        <dbReference type="ARBA" id="ARBA00022630"/>
    </source>
</evidence>
<evidence type="ECO:0000313" key="9">
    <source>
        <dbReference type="EMBL" id="ETI66231.1"/>
    </source>
</evidence>
<dbReference type="InterPro" id="IPR023468">
    <property type="entry name" value="Riboflavin_kinase"/>
</dbReference>
<dbReference type="GO" id="GO:0005524">
    <property type="term" value="F:ATP binding"/>
    <property type="evidence" value="ECO:0007669"/>
    <property type="project" value="UniProtKB-KW"/>
</dbReference>
<comment type="caution">
    <text evidence="9">The sequence shown here is derived from an EMBL/GenBank/DDBJ whole genome shotgun (WGS) entry which is preliminary data.</text>
</comment>
<evidence type="ECO:0000256" key="5">
    <source>
        <dbReference type="ARBA" id="ARBA00022741"/>
    </source>
</evidence>
<dbReference type="SMART" id="SM00904">
    <property type="entry name" value="Flavokinase"/>
    <property type="match status" value="1"/>
</dbReference>
<protein>
    <recommendedName>
        <fullName evidence="1">riboflavin kinase</fullName>
        <ecNumber evidence="1">2.7.1.26</ecNumber>
    </recommendedName>
</protein>
<feature type="domain" description="Riboflavin kinase" evidence="8">
    <location>
        <begin position="17"/>
        <end position="136"/>
    </location>
</feature>
<dbReference type="RefSeq" id="WP_024030882.1">
    <property type="nucleotide sequence ID" value="NZ_ALAN01000158.1"/>
</dbReference>
<dbReference type="AlphaFoldDB" id="A0AB94IGJ3"/>
<keyword evidence="9" id="KW-0418">Kinase</keyword>
<comment type="catalytic activity">
    <reaction evidence="7">
        <text>riboflavin + ATP = FMN + ADP + H(+)</text>
        <dbReference type="Rhea" id="RHEA:14357"/>
        <dbReference type="ChEBI" id="CHEBI:15378"/>
        <dbReference type="ChEBI" id="CHEBI:30616"/>
        <dbReference type="ChEBI" id="CHEBI:57986"/>
        <dbReference type="ChEBI" id="CHEBI:58210"/>
        <dbReference type="ChEBI" id="CHEBI:456216"/>
        <dbReference type="EC" id="2.7.1.26"/>
    </reaction>
</comment>
<keyword evidence="6" id="KW-0067">ATP-binding</keyword>
<dbReference type="Pfam" id="PF01687">
    <property type="entry name" value="Flavokinase"/>
    <property type="match status" value="1"/>
</dbReference>
<proteinExistence type="predicted"/>
<keyword evidence="5" id="KW-0547">Nucleotide-binding</keyword>
<dbReference type="GO" id="GO:0009231">
    <property type="term" value="P:riboflavin biosynthetic process"/>
    <property type="evidence" value="ECO:0007669"/>
    <property type="project" value="InterPro"/>
</dbReference>
<dbReference type="SUPFAM" id="SSF82114">
    <property type="entry name" value="Riboflavin kinase-like"/>
    <property type="match status" value="1"/>
</dbReference>
<keyword evidence="2" id="KW-0285">Flavoprotein</keyword>
<dbReference type="PANTHER" id="PTHR22749">
    <property type="entry name" value="RIBOFLAVIN KINASE/FMN ADENYLYLTRANSFERASE"/>
    <property type="match status" value="1"/>
</dbReference>
<organism evidence="9 10">
    <name type="scientific">Neobacillus vireti LMG 21834</name>
    <dbReference type="NCBI Taxonomy" id="1131730"/>
    <lineage>
        <taxon>Bacteria</taxon>
        <taxon>Bacillati</taxon>
        <taxon>Bacillota</taxon>
        <taxon>Bacilli</taxon>
        <taxon>Bacillales</taxon>
        <taxon>Bacillaceae</taxon>
        <taxon>Neobacillus</taxon>
    </lineage>
</organism>
<reference evidence="9 10" key="1">
    <citation type="journal article" date="2014" name="Environ. Microbiol.">
        <title>The nitrate-ammonifying and nosZ-carrying bacterium Bacillus vireti is a potent source and sink for nitric and nitrous oxide under high nitrate conditions.</title>
        <authorList>
            <person name="Mania D."/>
            <person name="Heylen K."/>
            <person name="van Spanning R.J."/>
            <person name="Frostegard A."/>
        </authorList>
    </citation>
    <scope>NUCLEOTIDE SEQUENCE [LARGE SCALE GENOMIC DNA]</scope>
    <source>
        <strain evidence="9 10">LMG 21834</strain>
    </source>
</reference>